<dbReference type="PIRSF" id="PIRSF005278">
    <property type="entry name" value="UCP005278"/>
    <property type="match status" value="1"/>
</dbReference>
<dbReference type="OrthoDB" id="74957at2157"/>
<dbReference type="EMBL" id="CP002278">
    <property type="protein sequence ID" value="ADP76815.1"/>
    <property type="molecule type" value="Genomic_DNA"/>
</dbReference>
<accession>E3GWK1</accession>
<proteinExistence type="predicted"/>
<dbReference type="AlphaFoldDB" id="E3GWK1"/>
<organism evidence="1 2">
    <name type="scientific">Methanothermus fervidus (strain ATCC 43054 / DSM 2088 / JCM 10308 / V24 S)</name>
    <dbReference type="NCBI Taxonomy" id="523846"/>
    <lineage>
        <taxon>Archaea</taxon>
        <taxon>Methanobacteriati</taxon>
        <taxon>Methanobacteriota</taxon>
        <taxon>Methanomada group</taxon>
        <taxon>Methanobacteria</taxon>
        <taxon>Methanobacteriales</taxon>
        <taxon>Methanothermaceae</taxon>
        <taxon>Methanothermus</taxon>
    </lineage>
</organism>
<sequence>MKAVAIGADISINDVNCSKQLIYNLEKDVSTLMDIGAEKAALTNITGDDVVITAFVEDNLVKKVNREIVKILIENAEDIGDIAGISSDPKKAGEGISYAEAKARKDRYHDAIIVSFDTYGGESIVNKVANSVISAAEGMEGVTDVSQKINSNVKNIPGVGYVSGNTDDPVVVATIEDMKNIGTVAGAMIGAAIGNENVYLVKRASPSYVIPGSVIFTITAFMNGNVIDLAVPFEHRFKLLKP</sequence>
<evidence type="ECO:0000313" key="1">
    <source>
        <dbReference type="EMBL" id="ADP76815.1"/>
    </source>
</evidence>
<gene>
    <name evidence="1" type="ordered locus">Mfer_0010</name>
</gene>
<name>E3GWK1_METFV</name>
<dbReference type="Proteomes" id="UP000002315">
    <property type="component" value="Chromosome"/>
</dbReference>
<protein>
    <submittedName>
        <fullName evidence="1">Uncharacterized protein</fullName>
    </submittedName>
</protein>
<evidence type="ECO:0000313" key="2">
    <source>
        <dbReference type="Proteomes" id="UP000002315"/>
    </source>
</evidence>
<dbReference type="InterPro" id="IPR012021">
    <property type="entry name" value="UCP005278"/>
</dbReference>
<dbReference type="KEGG" id="mfv:Mfer_0010"/>
<keyword evidence="2" id="KW-1185">Reference proteome</keyword>
<dbReference type="STRING" id="523846.Mfer_0010"/>
<dbReference type="HOGENOM" id="CLU_1149814_0_0_2"/>
<reference evidence="1 2" key="1">
    <citation type="journal article" date="2010" name="Stand. Genomic Sci.">
        <title>Complete genome sequence of Methanothermus fervidus type strain (V24S).</title>
        <authorList>
            <person name="Anderson I."/>
            <person name="Djao O.D."/>
            <person name="Misra M."/>
            <person name="Chertkov O."/>
            <person name="Nolan M."/>
            <person name="Lucas S."/>
            <person name="Lapidus A."/>
            <person name="Del Rio T.G."/>
            <person name="Tice H."/>
            <person name="Cheng J.F."/>
            <person name="Tapia R."/>
            <person name="Han C."/>
            <person name="Goodwin L."/>
            <person name="Pitluck S."/>
            <person name="Liolios K."/>
            <person name="Ivanova N."/>
            <person name="Mavromatis K."/>
            <person name="Mikhailova N."/>
            <person name="Pati A."/>
            <person name="Brambilla E."/>
            <person name="Chen A."/>
            <person name="Palaniappan K."/>
            <person name="Land M."/>
            <person name="Hauser L."/>
            <person name="Chang Y.J."/>
            <person name="Jeffries C.D."/>
            <person name="Sikorski J."/>
            <person name="Spring S."/>
            <person name="Rohde M."/>
            <person name="Eichinger K."/>
            <person name="Huber H."/>
            <person name="Wirth R."/>
            <person name="Goker M."/>
            <person name="Detter J.C."/>
            <person name="Woyke T."/>
            <person name="Bristow J."/>
            <person name="Eisen J.A."/>
            <person name="Markowitz V."/>
            <person name="Hugenholtz P."/>
            <person name="Klenk H.P."/>
            <person name="Kyrpides N.C."/>
        </authorList>
    </citation>
    <scope>NUCLEOTIDE SEQUENCE [LARGE SCALE GENOMIC DNA]</scope>
    <source>
        <strain evidence="2">ATCC 43054 / DSM 2088 / JCM 10308 / V24 S</strain>
    </source>
</reference>